<comment type="caution">
    <text evidence="1">The sequence shown here is derived from an EMBL/GenBank/DDBJ whole genome shotgun (WGS) entry which is preliminary data.</text>
</comment>
<dbReference type="OrthoDB" id="249279at2759"/>
<sequence>MSETASFPPHRGERLDSFFDTAMEAVAELERCRARLHGALRVAYFLYSDVQREMDRAGLVLGLEAVPTMAGALRPQLGLVCRATAAEETATKKGEEQIQESYEFAVVSMADGDENDSARWFASAPSVGLRECQQRFREVVNACVEAVEAQKRAIAAAEAYRAVVAQTA</sequence>
<dbReference type="AlphaFoldDB" id="A0A061IU98"/>
<dbReference type="VEuPathDB" id="TriTrypDB:TRSC58_05660"/>
<name>A0A061IU98_TRYRA</name>
<organism evidence="1 2">
    <name type="scientific">Trypanosoma rangeli SC58</name>
    <dbReference type="NCBI Taxonomy" id="429131"/>
    <lineage>
        <taxon>Eukaryota</taxon>
        <taxon>Discoba</taxon>
        <taxon>Euglenozoa</taxon>
        <taxon>Kinetoplastea</taxon>
        <taxon>Metakinetoplastina</taxon>
        <taxon>Trypanosomatida</taxon>
        <taxon>Trypanosomatidae</taxon>
        <taxon>Trypanosoma</taxon>
        <taxon>Herpetosoma</taxon>
    </lineage>
</organism>
<evidence type="ECO:0000313" key="2">
    <source>
        <dbReference type="Proteomes" id="UP000031737"/>
    </source>
</evidence>
<reference evidence="1 2" key="1">
    <citation type="submission" date="2013-07" db="EMBL/GenBank/DDBJ databases">
        <authorList>
            <person name="Stoco P.H."/>
            <person name="Wagner G."/>
            <person name="Gerber A."/>
            <person name="Zaha A."/>
            <person name="Thompson C."/>
            <person name="Bartholomeu D.C."/>
            <person name="Luckemeyer D.D."/>
            <person name="Bahia D."/>
            <person name="Loreto E."/>
            <person name="Prestes E.B."/>
            <person name="Lima F.M."/>
            <person name="Rodrigues-Luiz G."/>
            <person name="Vallejo G.A."/>
            <person name="Filho J.F."/>
            <person name="Monteiro K.M."/>
            <person name="Tyler K.M."/>
            <person name="de Almeida L.G."/>
            <person name="Ortiz M.F."/>
            <person name="Siervo M.A."/>
            <person name="de Moraes M.H."/>
            <person name="Cunha O.L."/>
            <person name="Mendonca-Neto R."/>
            <person name="Silva R."/>
            <person name="Teixeira S.M."/>
            <person name="Murta S.M."/>
            <person name="Sincero T.C."/>
            <person name="Mendes T.A."/>
            <person name="Urmenyi T.P."/>
            <person name="Silva V.G."/>
            <person name="da Rocha W.D."/>
            <person name="Andersson B."/>
            <person name="Romanha A.J."/>
            <person name="Steindel M."/>
            <person name="de Vasconcelos A.T."/>
            <person name="Grisard E.C."/>
        </authorList>
    </citation>
    <scope>NUCLEOTIDE SEQUENCE [LARGE SCALE GENOMIC DNA]</scope>
    <source>
        <strain evidence="1 2">SC58</strain>
    </source>
</reference>
<dbReference type="EMBL" id="AUPL01005660">
    <property type="protein sequence ID" value="ESL06663.1"/>
    <property type="molecule type" value="Genomic_DNA"/>
</dbReference>
<dbReference type="Proteomes" id="UP000031737">
    <property type="component" value="Unassembled WGS sequence"/>
</dbReference>
<proteinExistence type="predicted"/>
<keyword evidence="2" id="KW-1185">Reference proteome</keyword>
<protein>
    <submittedName>
        <fullName evidence="1">Uncharacterized protein</fullName>
    </submittedName>
</protein>
<gene>
    <name evidence="1" type="ORF">TRSC58_05660</name>
</gene>
<evidence type="ECO:0000313" key="1">
    <source>
        <dbReference type="EMBL" id="ESL06663.1"/>
    </source>
</evidence>
<accession>A0A061IU98</accession>